<keyword evidence="2" id="KW-1185">Reference proteome</keyword>
<protein>
    <submittedName>
        <fullName evidence="1">Uncharacterized protein</fullName>
    </submittedName>
</protein>
<dbReference type="Proteomes" id="UP000031014">
    <property type="component" value="Unassembled WGS sequence"/>
</dbReference>
<comment type="caution">
    <text evidence="1">The sequence shown here is derived from an EMBL/GenBank/DDBJ whole genome shotgun (WGS) entry which is preliminary data.</text>
</comment>
<dbReference type="AlphaFoldDB" id="A0A0A8XBQ7"/>
<reference evidence="1 2" key="1">
    <citation type="submission" date="2013-06" db="EMBL/GenBank/DDBJ databases">
        <title>Whole genome shotgun sequence of Bacillus selenatarsenatis SF-1.</title>
        <authorList>
            <person name="Kuroda M."/>
            <person name="Sei K."/>
            <person name="Yamashita M."/>
            <person name="Ike M."/>
        </authorList>
    </citation>
    <scope>NUCLEOTIDE SEQUENCE [LARGE SCALE GENOMIC DNA]</scope>
    <source>
        <strain evidence="1 2">SF-1</strain>
    </source>
</reference>
<proteinExistence type="predicted"/>
<name>A0A0A8XBQ7_MESS1</name>
<sequence>MSPLYEKELVPNSIYRNGDQSFFTLFIPDRHTLLTASAH</sequence>
<evidence type="ECO:0000313" key="2">
    <source>
        <dbReference type="Proteomes" id="UP000031014"/>
    </source>
</evidence>
<dbReference type="EMBL" id="BASE01000136">
    <property type="protein sequence ID" value="GAM16714.1"/>
    <property type="molecule type" value="Genomic_DNA"/>
</dbReference>
<gene>
    <name evidence="1" type="ORF">SAMD00020551_4944</name>
</gene>
<accession>A0A0A8XBQ7</accession>
<evidence type="ECO:0000313" key="1">
    <source>
        <dbReference type="EMBL" id="GAM16714.1"/>
    </source>
</evidence>
<organism evidence="1 2">
    <name type="scientific">Mesobacillus selenatarsenatis (strain DSM 18680 / JCM 14380 / FERM P-15431 / SF-1)</name>
    <dbReference type="NCBI Taxonomy" id="1321606"/>
    <lineage>
        <taxon>Bacteria</taxon>
        <taxon>Bacillati</taxon>
        <taxon>Bacillota</taxon>
        <taxon>Bacilli</taxon>
        <taxon>Bacillales</taxon>
        <taxon>Bacillaceae</taxon>
        <taxon>Mesobacillus</taxon>
    </lineage>
</organism>